<dbReference type="GO" id="GO:0016616">
    <property type="term" value="F:oxidoreductase activity, acting on the CH-OH group of donors, NAD or NADP as acceptor"/>
    <property type="evidence" value="ECO:0007669"/>
    <property type="project" value="TreeGrafter"/>
</dbReference>
<dbReference type="InterPro" id="IPR036291">
    <property type="entry name" value="NAD(P)-bd_dom_sf"/>
</dbReference>
<evidence type="ECO:0000256" key="3">
    <source>
        <dbReference type="ARBA" id="ARBA00023002"/>
    </source>
</evidence>
<dbReference type="PANTHER" id="PTHR24322">
    <property type="entry name" value="PKSB"/>
    <property type="match status" value="1"/>
</dbReference>
<evidence type="ECO:0000256" key="4">
    <source>
        <dbReference type="RuleBase" id="RU000363"/>
    </source>
</evidence>
<keyword evidence="6" id="KW-1185">Reference proteome</keyword>
<dbReference type="Pfam" id="PF00106">
    <property type="entry name" value="adh_short"/>
    <property type="match status" value="1"/>
</dbReference>
<dbReference type="GeneID" id="25311531"/>
<organism evidence="5 6">
    <name type="scientific">Fonsecaea pedrosoi CBS 271.37</name>
    <dbReference type="NCBI Taxonomy" id="1442368"/>
    <lineage>
        <taxon>Eukaryota</taxon>
        <taxon>Fungi</taxon>
        <taxon>Dikarya</taxon>
        <taxon>Ascomycota</taxon>
        <taxon>Pezizomycotina</taxon>
        <taxon>Eurotiomycetes</taxon>
        <taxon>Chaetothyriomycetidae</taxon>
        <taxon>Chaetothyriales</taxon>
        <taxon>Herpotrichiellaceae</taxon>
        <taxon>Fonsecaea</taxon>
    </lineage>
</organism>
<dbReference type="HOGENOM" id="CLU_010194_5_2_1"/>
<dbReference type="PRINTS" id="PR00081">
    <property type="entry name" value="GDHRDH"/>
</dbReference>
<dbReference type="VEuPathDB" id="FungiDB:Z517_12041"/>
<dbReference type="PRINTS" id="PR00080">
    <property type="entry name" value="SDRFAMILY"/>
</dbReference>
<evidence type="ECO:0000256" key="2">
    <source>
        <dbReference type="ARBA" id="ARBA00022857"/>
    </source>
</evidence>
<dbReference type="AlphaFoldDB" id="A0A0D2ELH4"/>
<name>A0A0D2ELH4_9EURO</name>
<evidence type="ECO:0000256" key="1">
    <source>
        <dbReference type="ARBA" id="ARBA00006484"/>
    </source>
</evidence>
<dbReference type="STRING" id="1442368.A0A0D2ELH4"/>
<protein>
    <submittedName>
        <fullName evidence="5">Uncharacterized protein</fullName>
    </submittedName>
</protein>
<keyword evidence="2" id="KW-0521">NADP</keyword>
<dbReference type="SUPFAM" id="SSF51735">
    <property type="entry name" value="NAD(P)-binding Rossmann-fold domains"/>
    <property type="match status" value="1"/>
</dbReference>
<proteinExistence type="inferred from homology"/>
<gene>
    <name evidence="5" type="ORF">Z517_12041</name>
</gene>
<reference evidence="5 6" key="1">
    <citation type="submission" date="2015-01" db="EMBL/GenBank/DDBJ databases">
        <title>The Genome Sequence of Fonsecaea pedrosoi CBS 271.37.</title>
        <authorList>
            <consortium name="The Broad Institute Genomics Platform"/>
            <person name="Cuomo C."/>
            <person name="de Hoog S."/>
            <person name="Gorbushina A."/>
            <person name="Stielow B."/>
            <person name="Teixiera M."/>
            <person name="Abouelleil A."/>
            <person name="Chapman S.B."/>
            <person name="Priest M."/>
            <person name="Young S.K."/>
            <person name="Wortman J."/>
            <person name="Nusbaum C."/>
            <person name="Birren B."/>
        </authorList>
    </citation>
    <scope>NUCLEOTIDE SEQUENCE [LARGE SCALE GENOMIC DNA]</scope>
    <source>
        <strain evidence="5 6">CBS 271.37</strain>
    </source>
</reference>
<dbReference type="Proteomes" id="UP000053029">
    <property type="component" value="Unassembled WGS sequence"/>
</dbReference>
<sequence>MAHPGPLERVNRLAVGALTLPFSLVHRASTEPLLTGTLLFALTRAPIQYRARLLKALGDAGLSPERIALLVKSLKYLLAIGLVRKLNRTLNKLALNNWHFFTKPGAPFQWDKRTELVVVTGGCSGFGYEMVKGFSKHARVVILDISPVPEELRKLPGVDYYQLDLTDFSAIESTAETIRREHGDPTVLINNAGIANGTKIIHSDAKLTDRIFKVNIASHFILIKEFLPGMLRAKKGHVVTIASMASFFAAPGLVDYCCTKVAALYLNEGLRTELRTYHENGKCIQTTSVHPSWHATGIVKPVAAKLEQAGIRCDPASNVSDAVVEQVLAGRSGQIFMPRTEESNAGLRNWPVWLQDTMLQLQRSLRNVDIAWKE</sequence>
<dbReference type="OrthoDB" id="10253736at2759"/>
<accession>A0A0D2ELH4</accession>
<dbReference type="PANTHER" id="PTHR24322:SF736">
    <property type="entry name" value="RETINOL DEHYDROGENASE 10"/>
    <property type="match status" value="1"/>
</dbReference>
<dbReference type="InterPro" id="IPR020904">
    <property type="entry name" value="Sc_DH/Rdtase_CS"/>
</dbReference>
<evidence type="ECO:0000313" key="6">
    <source>
        <dbReference type="Proteomes" id="UP000053029"/>
    </source>
</evidence>
<dbReference type="InterPro" id="IPR002347">
    <property type="entry name" value="SDR_fam"/>
</dbReference>
<evidence type="ECO:0000313" key="5">
    <source>
        <dbReference type="EMBL" id="KIW75267.1"/>
    </source>
</evidence>
<comment type="similarity">
    <text evidence="1 4">Belongs to the short-chain dehydrogenases/reductases (SDR) family.</text>
</comment>
<dbReference type="Gene3D" id="3.40.50.720">
    <property type="entry name" value="NAD(P)-binding Rossmann-like Domain"/>
    <property type="match status" value="1"/>
</dbReference>
<dbReference type="EMBL" id="KN846976">
    <property type="protein sequence ID" value="KIW75267.1"/>
    <property type="molecule type" value="Genomic_DNA"/>
</dbReference>
<dbReference type="RefSeq" id="XP_013279075.1">
    <property type="nucleotide sequence ID" value="XM_013423621.1"/>
</dbReference>
<keyword evidence="3" id="KW-0560">Oxidoreductase</keyword>
<dbReference type="PROSITE" id="PS00061">
    <property type="entry name" value="ADH_SHORT"/>
    <property type="match status" value="1"/>
</dbReference>